<gene>
    <name evidence="1" type="ORF">Goklo_012698</name>
</gene>
<evidence type="ECO:0000313" key="2">
    <source>
        <dbReference type="Proteomes" id="UP000593573"/>
    </source>
</evidence>
<dbReference type="Proteomes" id="UP000593573">
    <property type="component" value="Unassembled WGS sequence"/>
</dbReference>
<accession>A0A7J8VD37</accession>
<keyword evidence="2" id="KW-1185">Reference proteome</keyword>
<reference evidence="1 2" key="1">
    <citation type="journal article" date="2019" name="Genome Biol. Evol.">
        <title>Insights into the evolution of the New World diploid cottons (Gossypium, subgenus Houzingenia) based on genome sequencing.</title>
        <authorList>
            <person name="Grover C.E."/>
            <person name="Arick M.A. 2nd"/>
            <person name="Thrash A."/>
            <person name="Conover J.L."/>
            <person name="Sanders W.S."/>
            <person name="Peterson D.G."/>
            <person name="Frelichowski J.E."/>
            <person name="Scheffler J.A."/>
            <person name="Scheffler B.E."/>
            <person name="Wendel J.F."/>
        </authorList>
    </citation>
    <scope>NUCLEOTIDE SEQUENCE [LARGE SCALE GENOMIC DNA]</scope>
    <source>
        <strain evidence="1">57</strain>
        <tissue evidence="1">Leaf</tissue>
    </source>
</reference>
<proteinExistence type="predicted"/>
<dbReference type="AlphaFoldDB" id="A0A7J8VD37"/>
<comment type="caution">
    <text evidence="1">The sequence shown here is derived from an EMBL/GenBank/DDBJ whole genome shotgun (WGS) entry which is preliminary data.</text>
</comment>
<sequence length="25" mass="3094">MKIKLYYYCAITHFIQVFQGDPDLW</sequence>
<name>A0A7J8VD37_9ROSI</name>
<organism evidence="1 2">
    <name type="scientific">Gossypium klotzschianum</name>
    <dbReference type="NCBI Taxonomy" id="34286"/>
    <lineage>
        <taxon>Eukaryota</taxon>
        <taxon>Viridiplantae</taxon>
        <taxon>Streptophyta</taxon>
        <taxon>Embryophyta</taxon>
        <taxon>Tracheophyta</taxon>
        <taxon>Spermatophyta</taxon>
        <taxon>Magnoliopsida</taxon>
        <taxon>eudicotyledons</taxon>
        <taxon>Gunneridae</taxon>
        <taxon>Pentapetalae</taxon>
        <taxon>rosids</taxon>
        <taxon>malvids</taxon>
        <taxon>Malvales</taxon>
        <taxon>Malvaceae</taxon>
        <taxon>Malvoideae</taxon>
        <taxon>Gossypium</taxon>
    </lineage>
</organism>
<evidence type="ECO:0000313" key="1">
    <source>
        <dbReference type="EMBL" id="MBA0660727.1"/>
    </source>
</evidence>
<dbReference type="EMBL" id="JABFAB010000009">
    <property type="protein sequence ID" value="MBA0660727.1"/>
    <property type="molecule type" value="Genomic_DNA"/>
</dbReference>
<dbReference type="OrthoDB" id="1744659at2759"/>
<protein>
    <submittedName>
        <fullName evidence="1">Uncharacterized protein</fullName>
    </submittedName>
</protein>